<accession>A0A494YU67</accession>
<name>A0A494YU67_9BACL</name>
<sequence length="28" mass="3271">MRNTCCLSYLLMGKKKYCKSCPLICNKK</sequence>
<gene>
    <name evidence="2" type="ORF">D8M03_15765</name>
</gene>
<evidence type="ECO:0000313" key="2">
    <source>
        <dbReference type="EMBL" id="RKQ13598.1"/>
    </source>
</evidence>
<protein>
    <recommendedName>
        <fullName evidence="1">Ferric siderophore reductase C-terminal domain-containing protein</fullName>
    </recommendedName>
</protein>
<proteinExistence type="predicted"/>
<dbReference type="InterPro" id="IPR024726">
    <property type="entry name" value="FhuF_C"/>
</dbReference>
<dbReference type="Pfam" id="PF11575">
    <property type="entry name" value="FhuF_C"/>
    <property type="match status" value="1"/>
</dbReference>
<feature type="domain" description="Ferric siderophore reductase C-terminal" evidence="1">
    <location>
        <begin position="2"/>
        <end position="23"/>
    </location>
</feature>
<reference evidence="2 3" key="1">
    <citation type="journal article" date="2016" name="Antonie Van Leeuwenhoek">
        <title>Lysinibacillus endophyticus sp. nov., an indole-3-acetic acid producing endophytic bacterium isolated from corn root (Zea mays cv. Xinken-5).</title>
        <authorList>
            <person name="Yu J."/>
            <person name="Guan X."/>
            <person name="Liu C."/>
            <person name="Xiang W."/>
            <person name="Yu Z."/>
            <person name="Liu X."/>
            <person name="Wang G."/>
        </authorList>
    </citation>
    <scope>NUCLEOTIDE SEQUENCE [LARGE SCALE GENOMIC DNA]</scope>
    <source>
        <strain evidence="2 3">DSM 100506</strain>
    </source>
</reference>
<evidence type="ECO:0000313" key="3">
    <source>
        <dbReference type="Proteomes" id="UP000272238"/>
    </source>
</evidence>
<evidence type="ECO:0000259" key="1">
    <source>
        <dbReference type="Pfam" id="PF11575"/>
    </source>
</evidence>
<keyword evidence="3" id="KW-1185">Reference proteome</keyword>
<dbReference type="RefSeq" id="WP_121215779.1">
    <property type="nucleotide sequence ID" value="NZ_JAMYWW010000001.1"/>
</dbReference>
<dbReference type="AlphaFoldDB" id="A0A494YU67"/>
<comment type="caution">
    <text evidence="2">The sequence shown here is derived from an EMBL/GenBank/DDBJ whole genome shotgun (WGS) entry which is preliminary data.</text>
</comment>
<dbReference type="GO" id="GO:0051537">
    <property type="term" value="F:2 iron, 2 sulfur cluster binding"/>
    <property type="evidence" value="ECO:0007669"/>
    <property type="project" value="InterPro"/>
</dbReference>
<dbReference type="Proteomes" id="UP000272238">
    <property type="component" value="Unassembled WGS sequence"/>
</dbReference>
<dbReference type="EMBL" id="RBZN01000060">
    <property type="protein sequence ID" value="RKQ13598.1"/>
    <property type="molecule type" value="Genomic_DNA"/>
</dbReference>
<organism evidence="2 3">
    <name type="scientific">Ureibacillus endophyticus</name>
    <dbReference type="NCBI Taxonomy" id="1978490"/>
    <lineage>
        <taxon>Bacteria</taxon>
        <taxon>Bacillati</taxon>
        <taxon>Bacillota</taxon>
        <taxon>Bacilli</taxon>
        <taxon>Bacillales</taxon>
        <taxon>Caryophanaceae</taxon>
        <taxon>Ureibacillus</taxon>
    </lineage>
</organism>